<dbReference type="AlphaFoldDB" id="A0A343B774"/>
<proteinExistence type="predicted"/>
<keyword evidence="1" id="KW-0812">Transmembrane</keyword>
<gene>
    <name evidence="2" type="primary">atp8</name>
</gene>
<dbReference type="EMBL" id="KX853083">
    <property type="protein sequence ID" value="AQU13070.1"/>
    <property type="molecule type" value="Genomic_DNA"/>
</dbReference>
<protein>
    <submittedName>
        <fullName evidence="2">ATP synthase F0 subunit 8</fullName>
    </submittedName>
</protein>
<evidence type="ECO:0000313" key="2">
    <source>
        <dbReference type="EMBL" id="AQU13070.1"/>
    </source>
</evidence>
<evidence type="ECO:0000256" key="1">
    <source>
        <dbReference type="SAM" id="Phobius"/>
    </source>
</evidence>
<keyword evidence="2" id="KW-0496">Mitochondrion</keyword>
<keyword evidence="1" id="KW-0472">Membrane</keyword>
<organism evidence="2">
    <name type="scientific">Plakobranchus cf. ocellatus HW-2015</name>
    <dbReference type="NCBI Taxonomy" id="1962732"/>
    <lineage>
        <taxon>Eukaryota</taxon>
        <taxon>Metazoa</taxon>
        <taxon>Spiralia</taxon>
        <taxon>Lophotrochozoa</taxon>
        <taxon>Mollusca</taxon>
        <taxon>Gastropoda</taxon>
        <taxon>Heterobranchia</taxon>
        <taxon>Euthyneura</taxon>
        <taxon>Panpulmonata</taxon>
        <taxon>Sacoglossa</taxon>
        <taxon>Placobranchoidea</taxon>
        <taxon>Plakobranchidae</taxon>
        <taxon>Plakobranchus</taxon>
    </lineage>
</organism>
<geneLocation type="mitochondrion" evidence="2"/>
<name>A0A343B774_9GAST</name>
<feature type="transmembrane region" description="Helical" evidence="1">
    <location>
        <begin position="6"/>
        <end position="27"/>
    </location>
</feature>
<reference evidence="2" key="1">
    <citation type="journal article" date="2017" name="Mitochondrial DNA Part B Resour">
        <title>The complete mitochondrial genome of the 'solar-powered' sea slug Plakobranchus cf. ocellatus (Heterobranchia: Panpulmonata: Sacoglossa).</title>
        <authorList>
            <person name="Greve C."/>
            <person name="Ruiz-Tagle Lui M."/>
            <person name="Sivalingam S."/>
            <person name="Ludwig K.U."/>
            <person name="Waegele H."/>
            <person name="Donath A."/>
        </authorList>
    </citation>
    <scope>NUCLEOTIDE SEQUENCE</scope>
</reference>
<sequence>MPQLSPAMGILVFLFTNISFIILMLSVRPSISVEPSKSSLNTAEKAFRSFS</sequence>
<accession>A0A343B774</accession>
<keyword evidence="1" id="KW-1133">Transmembrane helix</keyword>